<keyword evidence="19" id="KW-1185">Reference proteome</keyword>
<dbReference type="GO" id="GO:0032545">
    <property type="term" value="C:CURI complex"/>
    <property type="evidence" value="ECO:0007669"/>
    <property type="project" value="TreeGrafter"/>
</dbReference>
<dbReference type="Gene3D" id="3.30.70.3030">
    <property type="match status" value="1"/>
</dbReference>
<keyword evidence="6 10" id="KW-0694">RNA-binding</keyword>
<dbReference type="Gene3D" id="1.10.1410.10">
    <property type="match status" value="2"/>
</dbReference>
<evidence type="ECO:0000259" key="13">
    <source>
        <dbReference type="Pfam" id="PF17403"/>
    </source>
</evidence>
<feature type="domain" description="Nrap protein" evidence="15">
    <location>
        <begin position="613"/>
        <end position="798"/>
    </location>
</feature>
<dbReference type="OrthoDB" id="10251401at2759"/>
<comment type="caution">
    <text evidence="18">The sequence shown here is derived from an EMBL/GenBank/DDBJ whole genome shotgun (WGS) entry which is preliminary data.</text>
</comment>
<feature type="domain" description="Nrap protein" evidence="14">
    <location>
        <begin position="437"/>
        <end position="594"/>
    </location>
</feature>
<dbReference type="PANTHER" id="PTHR17972:SF0">
    <property type="entry name" value="NUCLEOLAR PROTEIN 6"/>
    <property type="match status" value="1"/>
</dbReference>
<dbReference type="InterPro" id="IPR005554">
    <property type="entry name" value="NOL6/Upt22"/>
</dbReference>
<accession>A0A8J2QW10</accession>
<sequence>MRNSVSEDDTESNILNENGKRPKDSDGQVKKRIKTKSLYRQPTANELNRLQETEQLFNSNLFRLQVEEVLEEVKVKEKTIKRFTEWFNNLKTYLLSITNDETEYDLSEKSFVNKLKIQLPVCRQIQKTKVMFKFHKFHDVDVVGSYALGCGIKSKLIVDLQITVPAETYAKNDSINYKYHLKRAAYLAYIASYLSKYEHIDEINYSYLNSETKPIIIIKPSGKLAKAVTVNLDLVCEAEAYKLHRFAPDRNNLRESWLLGTDKKDTNETLTPTPYYNSSVLRDLTANVNQEFLKQIILNSENLKQAIVLLKIWVRQRKLKVSGYIISMLVAYFVQNKRVNNIMSSYQIVRNIWIALKSSEWDVKGITLCKENSSLDEYHNHFPLVFLDKTGCYNIFWELCKGTYYALRRESCLAIEILDDVKINSFIPLFMKPITPLIQFDHIIGFKDLKAVQDAVISRAVSTSKANYGLDLLTMVTNILYDLLMKGLGQRVDLVLQLVDHEFSWPINNVMENAKKNGYKELLSFGLILNPEMLSSTVDRGPSADLPEAEQFRDFWGEKSELRRFQDGSITEACVWDGQGTVPKQIVDYLMKVKYGVCSVFHWSRLLSPLVPSSSSSSSVRSSADVLRTRLADLELPLDISSVQGVSPVFSSTEPAPPLRHSEHNPRRRGDASLIKDQGEFRLPPYVRANTLIIELIHSGKWPGELQAFRCLKAAFHLQIAEKLKSQFNLATLARPEYLDVLQDGLVFRLKIAHTKEITLLRRELVKGVVTLRETDESLQLYCDTVIMPKLRGALHGLDRRYSAFAPTACLFKRWLSSHLLHVPGAAAELLVAYIFLQPAPLVAPRDYDTGLYRVLTLLAQHDWGKDPLVVDFNGDMTREEMSELETKYREISPRPHVFIVTPFDGECPGACSGGIGPEVTSRAVTLARAALGHAEEALHMMKDDILGLFIPSLVGYDVIIHLFPSLVPLYSHRVGANRLQPVNDDPGSAELIPVVEFNPVELYLEELRSAYDEFAVFFNDPYGGDVIAVLWRPSVEEERQLEVLNANALKPVSVKENSYKVNLDAIVEDFKILGKGLVKEIVVNNN</sequence>
<comment type="similarity">
    <text evidence="3 10">Belongs to the NRAP family.</text>
</comment>
<dbReference type="AlphaFoldDB" id="A0A8J2QW10"/>
<feature type="domain" description="Nrap protein" evidence="16">
    <location>
        <begin position="802"/>
        <end position="941"/>
    </location>
</feature>
<comment type="subunit">
    <text evidence="9">Part of the small subunit (SSU) processome, composed of more than 70 proteins and the RNA chaperone small nucleolar RNA (snoRNA) U3.</text>
</comment>
<dbReference type="Proteomes" id="UP000789524">
    <property type="component" value="Unassembled WGS sequence"/>
</dbReference>
<protein>
    <recommendedName>
        <fullName evidence="4 10">Nucleolar protein 6</fullName>
    </recommendedName>
</protein>
<comment type="subcellular location">
    <subcellularLocation>
        <location evidence="1">Chromosome</location>
    </subcellularLocation>
    <subcellularLocation>
        <location evidence="2 10">Nucleus</location>
        <location evidence="2 10">Nucleolus</location>
    </subcellularLocation>
</comment>
<evidence type="ECO:0000259" key="15">
    <source>
        <dbReference type="Pfam" id="PF17405"/>
    </source>
</evidence>
<dbReference type="InterPro" id="IPR035369">
    <property type="entry name" value="Nrap_D4"/>
</dbReference>
<dbReference type="PANTHER" id="PTHR17972">
    <property type="entry name" value="NUCLEOLAR RNA-ASSOCIATED PROTEIN"/>
    <property type="match status" value="1"/>
</dbReference>
<evidence type="ECO:0000256" key="8">
    <source>
        <dbReference type="ARBA" id="ARBA00035000"/>
    </source>
</evidence>
<evidence type="ECO:0000259" key="17">
    <source>
        <dbReference type="Pfam" id="PF17407"/>
    </source>
</evidence>
<dbReference type="Pfam" id="PF17404">
    <property type="entry name" value="Nrap_D3"/>
    <property type="match status" value="1"/>
</dbReference>
<feature type="compositionally biased region" description="Basic and acidic residues" evidence="11">
    <location>
        <begin position="660"/>
        <end position="670"/>
    </location>
</feature>
<comment type="function">
    <text evidence="8">Part of the small subunit (SSU) processome, first precursor of the small eukaryotic ribosomal subunit. During the assembly of the SSU processome in the nucleolus, many ribosome biogenesis factors, an RNA chaperone and ribosomal proteins associate with the nascent pre-rRNA and work in concert to generate RNA folding, modifications, rearrangements and cleavage as well as targeted degradation of pre-ribosomal RNA by the RNA exosome.</text>
</comment>
<dbReference type="GO" id="GO:0003723">
    <property type="term" value="F:RNA binding"/>
    <property type="evidence" value="ECO:0007669"/>
    <property type="project" value="UniProtKB-KW"/>
</dbReference>
<evidence type="ECO:0000256" key="7">
    <source>
        <dbReference type="ARBA" id="ARBA00023242"/>
    </source>
</evidence>
<evidence type="ECO:0000256" key="9">
    <source>
        <dbReference type="ARBA" id="ARBA00035020"/>
    </source>
</evidence>
<dbReference type="InterPro" id="IPR035371">
    <property type="entry name" value="Nrap_D6"/>
</dbReference>
<evidence type="ECO:0000256" key="5">
    <source>
        <dbReference type="ARBA" id="ARBA00022454"/>
    </source>
</evidence>
<evidence type="ECO:0000256" key="4">
    <source>
        <dbReference type="ARBA" id="ARBA00016437"/>
    </source>
</evidence>
<dbReference type="InterPro" id="IPR035370">
    <property type="entry name" value="Nrap_D5"/>
</dbReference>
<feature type="compositionally biased region" description="Basic and acidic residues" evidence="11">
    <location>
        <begin position="18"/>
        <end position="29"/>
    </location>
</feature>
<feature type="region of interest" description="Disordered" evidence="11">
    <location>
        <begin position="648"/>
        <end position="670"/>
    </location>
</feature>
<dbReference type="EMBL" id="CAKASE010000056">
    <property type="protein sequence ID" value="CAG9566386.1"/>
    <property type="molecule type" value="Genomic_DNA"/>
</dbReference>
<dbReference type="GO" id="GO:0006409">
    <property type="term" value="P:tRNA export from nucleus"/>
    <property type="evidence" value="ECO:0007669"/>
    <property type="project" value="TreeGrafter"/>
</dbReference>
<evidence type="ECO:0000313" key="19">
    <source>
        <dbReference type="Proteomes" id="UP000789524"/>
    </source>
</evidence>
<evidence type="ECO:0000259" key="14">
    <source>
        <dbReference type="Pfam" id="PF17404"/>
    </source>
</evidence>
<dbReference type="InterPro" id="IPR035367">
    <property type="entry name" value="Nrap_D2"/>
</dbReference>
<feature type="domain" description="Nrap protein" evidence="13">
    <location>
        <begin position="303"/>
        <end position="432"/>
    </location>
</feature>
<dbReference type="Pfam" id="PF17406">
    <property type="entry name" value="Nrap_D5"/>
    <property type="match status" value="1"/>
</dbReference>
<dbReference type="GO" id="GO:0034456">
    <property type="term" value="C:UTP-C complex"/>
    <property type="evidence" value="ECO:0007669"/>
    <property type="project" value="TreeGrafter"/>
</dbReference>
<evidence type="ECO:0000313" key="18">
    <source>
        <dbReference type="EMBL" id="CAG9566386.1"/>
    </source>
</evidence>
<evidence type="ECO:0000256" key="10">
    <source>
        <dbReference type="RuleBase" id="RU364032"/>
    </source>
</evidence>
<feature type="region of interest" description="Disordered" evidence="11">
    <location>
        <begin position="1"/>
        <end position="31"/>
    </location>
</feature>
<evidence type="ECO:0000259" key="16">
    <source>
        <dbReference type="Pfam" id="PF17406"/>
    </source>
</evidence>
<dbReference type="InterPro" id="IPR035082">
    <property type="entry name" value="Nrap_D1"/>
</dbReference>
<gene>
    <name evidence="18" type="ORF">DCHRY22_LOCUS7034</name>
</gene>
<dbReference type="GO" id="GO:0032040">
    <property type="term" value="C:small-subunit processome"/>
    <property type="evidence" value="ECO:0007669"/>
    <property type="project" value="TreeGrafter"/>
</dbReference>
<keyword evidence="5" id="KW-0158">Chromosome</keyword>
<name>A0A8J2QW10_9NEOP</name>
<evidence type="ECO:0000256" key="11">
    <source>
        <dbReference type="SAM" id="MobiDB-lite"/>
    </source>
</evidence>
<keyword evidence="7 10" id="KW-0539">Nucleus</keyword>
<evidence type="ECO:0000256" key="3">
    <source>
        <dbReference type="ARBA" id="ARBA00006674"/>
    </source>
</evidence>
<dbReference type="Pfam" id="PF17403">
    <property type="entry name" value="Nrap_D2"/>
    <property type="match status" value="1"/>
</dbReference>
<evidence type="ECO:0000256" key="6">
    <source>
        <dbReference type="ARBA" id="ARBA00022884"/>
    </source>
</evidence>
<feature type="compositionally biased region" description="Acidic residues" evidence="11">
    <location>
        <begin position="1"/>
        <end position="11"/>
    </location>
</feature>
<dbReference type="Pfam" id="PF17405">
    <property type="entry name" value="Nrap_D4"/>
    <property type="match status" value="1"/>
</dbReference>
<dbReference type="GO" id="GO:0005694">
    <property type="term" value="C:chromosome"/>
    <property type="evidence" value="ECO:0007669"/>
    <property type="project" value="UniProtKB-SubCell"/>
</dbReference>
<feature type="domain" description="Nrap protein" evidence="12">
    <location>
        <begin position="158"/>
        <end position="296"/>
    </location>
</feature>
<evidence type="ECO:0000256" key="1">
    <source>
        <dbReference type="ARBA" id="ARBA00004286"/>
    </source>
</evidence>
<feature type="domain" description="Nrap protein" evidence="17">
    <location>
        <begin position="956"/>
        <end position="1082"/>
    </location>
</feature>
<organism evidence="18 19">
    <name type="scientific">Danaus chrysippus</name>
    <name type="common">African queen</name>
    <dbReference type="NCBI Taxonomy" id="151541"/>
    <lineage>
        <taxon>Eukaryota</taxon>
        <taxon>Metazoa</taxon>
        <taxon>Ecdysozoa</taxon>
        <taxon>Arthropoda</taxon>
        <taxon>Hexapoda</taxon>
        <taxon>Insecta</taxon>
        <taxon>Pterygota</taxon>
        <taxon>Neoptera</taxon>
        <taxon>Endopterygota</taxon>
        <taxon>Lepidoptera</taxon>
        <taxon>Glossata</taxon>
        <taxon>Ditrysia</taxon>
        <taxon>Papilionoidea</taxon>
        <taxon>Nymphalidae</taxon>
        <taxon>Danainae</taxon>
        <taxon>Danaini</taxon>
        <taxon>Danaina</taxon>
        <taxon>Danaus</taxon>
        <taxon>Anosia</taxon>
    </lineage>
</organism>
<dbReference type="InterPro" id="IPR035368">
    <property type="entry name" value="Nrap_D3"/>
</dbReference>
<dbReference type="Pfam" id="PF17407">
    <property type="entry name" value="Nrap_D6"/>
    <property type="match status" value="1"/>
</dbReference>
<dbReference type="Pfam" id="PF03813">
    <property type="entry name" value="Nrap"/>
    <property type="match status" value="1"/>
</dbReference>
<reference evidence="18" key="1">
    <citation type="submission" date="2021-09" db="EMBL/GenBank/DDBJ databases">
        <authorList>
            <person name="Martin H S."/>
        </authorList>
    </citation>
    <scope>NUCLEOTIDE SEQUENCE</scope>
</reference>
<evidence type="ECO:0000259" key="12">
    <source>
        <dbReference type="Pfam" id="PF03813"/>
    </source>
</evidence>
<dbReference type="GO" id="GO:0006364">
    <property type="term" value="P:rRNA processing"/>
    <property type="evidence" value="ECO:0007669"/>
    <property type="project" value="TreeGrafter"/>
</dbReference>
<evidence type="ECO:0000256" key="2">
    <source>
        <dbReference type="ARBA" id="ARBA00004604"/>
    </source>
</evidence>
<proteinExistence type="inferred from homology"/>